<comment type="caution">
    <text evidence="2">The sequence shown here is derived from an EMBL/GenBank/DDBJ whole genome shotgun (WGS) entry which is preliminary data.</text>
</comment>
<evidence type="ECO:0000313" key="2">
    <source>
        <dbReference type="EMBL" id="ORY00449.1"/>
    </source>
</evidence>
<evidence type="ECO:0000256" key="1">
    <source>
        <dbReference type="SAM" id="MobiDB-lite"/>
    </source>
</evidence>
<keyword evidence="3" id="KW-1185">Reference proteome</keyword>
<evidence type="ECO:0000313" key="3">
    <source>
        <dbReference type="Proteomes" id="UP000193144"/>
    </source>
</evidence>
<dbReference type="OrthoDB" id="5428055at2759"/>
<sequence length="522" mass="59184">MSSLPLSQAFLNAPDDFLHPSSQGSDPANEIQPSTALQDRLDWPLKSTGHDHQKTSSVSGPSHRTPITKASSAEAEPPETNVDTPEDREHVVDFEMHYGISQRSVREVLKEILEDVTTHKNLHDWDSKLVVTPLKKLETVIRSYLATCSQEMLNDLLIHSSVEEVLRVHGKQQSKPALQQNGQAHGQFFFSKKVDEDTTAAQVGEPVKLSRGRIICVTECESHNERAALLWVYALCIRLQDEDKAYIRKFIEHHLSLKSVMATPDHWQPISPPESGTEQHQKHYRRVSMSFHLTYLTMSSVEIPTERHGDLDRSPIFALHSSKEATHTTNYHLFKACSSVLLTLVIPEESISRKEEIQLLRSPQGLWTVLTINYPRQNSNRELEEHLTPISQFIRGITAALLTQLHNAESIFGLLGLELQSCDKDGLFDDPQFTKSKTYHRTIQGCNELKDSLDSTFRFMEKLNNGQLKELSSIVHSCEQLGVNHWTREMNDAIYSLRELRIQIEGLNKRALESRAAVGDNV</sequence>
<gene>
    <name evidence="2" type="ORF">BCR34DRAFT_606246</name>
</gene>
<protein>
    <submittedName>
        <fullName evidence="2">Uncharacterized protein</fullName>
    </submittedName>
</protein>
<feature type="compositionally biased region" description="Polar residues" evidence="1">
    <location>
        <begin position="20"/>
        <end position="37"/>
    </location>
</feature>
<dbReference type="STRING" id="1231657.A0A1Y1YR47"/>
<dbReference type="AlphaFoldDB" id="A0A1Y1YR47"/>
<feature type="region of interest" description="Disordered" evidence="1">
    <location>
        <begin position="1"/>
        <end position="88"/>
    </location>
</feature>
<accession>A0A1Y1YR47</accession>
<proteinExistence type="predicted"/>
<feature type="compositionally biased region" description="Basic and acidic residues" evidence="1">
    <location>
        <begin position="39"/>
        <end position="54"/>
    </location>
</feature>
<feature type="compositionally biased region" description="Polar residues" evidence="1">
    <location>
        <begin position="1"/>
        <end position="10"/>
    </location>
</feature>
<dbReference type="EMBL" id="MCFA01000183">
    <property type="protein sequence ID" value="ORY00449.1"/>
    <property type="molecule type" value="Genomic_DNA"/>
</dbReference>
<organism evidence="2 3">
    <name type="scientific">Clohesyomyces aquaticus</name>
    <dbReference type="NCBI Taxonomy" id="1231657"/>
    <lineage>
        <taxon>Eukaryota</taxon>
        <taxon>Fungi</taxon>
        <taxon>Dikarya</taxon>
        <taxon>Ascomycota</taxon>
        <taxon>Pezizomycotina</taxon>
        <taxon>Dothideomycetes</taxon>
        <taxon>Pleosporomycetidae</taxon>
        <taxon>Pleosporales</taxon>
        <taxon>Lindgomycetaceae</taxon>
        <taxon>Clohesyomyces</taxon>
    </lineage>
</organism>
<name>A0A1Y1YR47_9PLEO</name>
<reference evidence="2 3" key="1">
    <citation type="submission" date="2016-07" db="EMBL/GenBank/DDBJ databases">
        <title>Pervasive Adenine N6-methylation of Active Genes in Fungi.</title>
        <authorList>
            <consortium name="DOE Joint Genome Institute"/>
            <person name="Mondo S.J."/>
            <person name="Dannebaum R.O."/>
            <person name="Kuo R.C."/>
            <person name="Labutti K."/>
            <person name="Haridas S."/>
            <person name="Kuo A."/>
            <person name="Salamov A."/>
            <person name="Ahrendt S.R."/>
            <person name="Lipzen A."/>
            <person name="Sullivan W."/>
            <person name="Andreopoulos W.B."/>
            <person name="Clum A."/>
            <person name="Lindquist E."/>
            <person name="Daum C."/>
            <person name="Ramamoorthy G.K."/>
            <person name="Gryganskyi A."/>
            <person name="Culley D."/>
            <person name="Magnuson J.K."/>
            <person name="James T.Y."/>
            <person name="O'Malley M.A."/>
            <person name="Stajich J.E."/>
            <person name="Spatafora J.W."/>
            <person name="Visel A."/>
            <person name="Grigoriev I.V."/>
        </authorList>
    </citation>
    <scope>NUCLEOTIDE SEQUENCE [LARGE SCALE GENOMIC DNA]</scope>
    <source>
        <strain evidence="2 3">CBS 115471</strain>
    </source>
</reference>
<dbReference type="Proteomes" id="UP000193144">
    <property type="component" value="Unassembled WGS sequence"/>
</dbReference>